<protein>
    <recommendedName>
        <fullName evidence="2">Sacsin/Nov domain-containing protein</fullName>
    </recommendedName>
</protein>
<dbReference type="SUPFAM" id="SSF55874">
    <property type="entry name" value="ATPase domain of HSP90 chaperone/DNA topoisomerase II/histidine kinase"/>
    <property type="match status" value="1"/>
</dbReference>
<feature type="domain" description="Sacsin/Nov" evidence="2">
    <location>
        <begin position="24"/>
        <end position="155"/>
    </location>
</feature>
<keyword evidence="4" id="KW-1185">Reference proteome</keyword>
<feature type="compositionally biased region" description="Basic and acidic residues" evidence="1">
    <location>
        <begin position="1478"/>
        <end position="1487"/>
    </location>
</feature>
<dbReference type="Pfam" id="PF12449">
    <property type="entry name" value="DUF3684"/>
    <property type="match status" value="1"/>
</dbReference>
<evidence type="ECO:0000313" key="3">
    <source>
        <dbReference type="EMBL" id="TFK45667.1"/>
    </source>
</evidence>
<feature type="region of interest" description="Disordered" evidence="1">
    <location>
        <begin position="1440"/>
        <end position="1497"/>
    </location>
</feature>
<dbReference type="Proteomes" id="UP000305948">
    <property type="component" value="Unassembled WGS sequence"/>
</dbReference>
<evidence type="ECO:0000259" key="2">
    <source>
        <dbReference type="Pfam" id="PF25794"/>
    </source>
</evidence>
<name>A0A5C3MLB2_9AGAM</name>
<feature type="compositionally biased region" description="Low complexity" evidence="1">
    <location>
        <begin position="1440"/>
        <end position="1454"/>
    </location>
</feature>
<dbReference type="EMBL" id="ML213538">
    <property type="protein sequence ID" value="TFK45667.1"/>
    <property type="molecule type" value="Genomic_DNA"/>
</dbReference>
<evidence type="ECO:0000313" key="4">
    <source>
        <dbReference type="Proteomes" id="UP000305948"/>
    </source>
</evidence>
<organism evidence="3 4">
    <name type="scientific">Heliocybe sulcata</name>
    <dbReference type="NCBI Taxonomy" id="5364"/>
    <lineage>
        <taxon>Eukaryota</taxon>
        <taxon>Fungi</taxon>
        <taxon>Dikarya</taxon>
        <taxon>Basidiomycota</taxon>
        <taxon>Agaricomycotina</taxon>
        <taxon>Agaricomycetes</taxon>
        <taxon>Gloeophyllales</taxon>
        <taxon>Gloeophyllaceae</taxon>
        <taxon>Heliocybe</taxon>
    </lineage>
</organism>
<feature type="region of interest" description="Disordered" evidence="1">
    <location>
        <begin position="67"/>
        <end position="87"/>
    </location>
</feature>
<sequence length="1740" mass="194128">MAHLREALWESGHDESVEVNQRALIDKVLARYSGEFTVFRELLQNSDDAGSSAVEIHFETLAYTKRKTDDGESEGDANASLLPSGKQDLPDLKTVQVHQWVFKNNGQAFREEDWSRLKKIAEGNPDEEKIGAFGVGFYSLFSVTEDPFVTSGDQWMGFYWKGDQLLARRGNTSKEPDPWTSFLMVLREPSPLPPAFDFTRFLASSITFMAHLREVSLFLDDKRLARLVKTPGHPKALGIPRGLKSTSPGGGMVVKGIQATPLHIKAEVLRWVYSAGTEKPPPVIVQAKSKQAPSSGGFFSNLFSSLGSTPSRASTPVPQPPPKPQPQVNLLEVNESSVTLSIFTADVEVKLDKKLEKELYRSTKKNPPARLKYELIYTGKDEYDDSKKEDDRYPYTTGSIFQGLRADLDGTGSARVFIGHATGQTTGIGGHMAARFIPTVERESIDLMDRNVAIWNKELLYVGGFLSRAAYTIELANIREVWNGLATAPDEASKEIKAHLCNRGLHVLKFFTFHPSTPSSTVSQLLQDAFFSCGTGTGQGFLIISTAGVQDAGEVRMPDEAFAGFLKNLPVIPAEVLAEAKLMVDVLQARRLLKDVTFDDVLKELRLRPLTEVETVAMLKWWITVHRSGQGHVRVRTELLNAAVMSTGTPGGPDEKIVQLSAIETFMNPKQTGAVIPTDGPLPEHLLPLSISKALELDMLVVTFGWRELTVIDWLKHITNAGLREKDVEHDLARSAVWAERVFTGISRQWPSFGQPVQKEIIGLLNDIACVPTTAGIKRAGEAYFPNVNLFGDLPTVAFPSAMPIKGQLERLLTALGVRKHVDLQVVFNRMIKTGDWTIADLTKYLVSVQTTLANEEITRLRNTSAFPRETYPGEDAEKNKTVRYKASDLYEPLDIFRELKLPVLDWGGQVKWRGSSEEAKFLYRLGLLRFPPLEVIINLAAGPDAGARKAAMKYFLDNFASRYSDYNPDQFGDKAFIPARDGGLAKHGEVFANSDWEKLGYRIVDDSIRNDALTKLKISEHPHPSGLVSLLQRKPPPTEAIASQWFAVLATRISAFMPSQLKTLSQMPIVPTRSVGTEKSVVRMLPPGQCYFAGDSDGQVHSKLFVYVDFGPQANSFLMACGAKNKPSVDEIAQMMLGDPRRFYSEVGGRLNFLMELRNLAANRRAIAPATFTRMKRAQILLGSRRVKTGASKVRDAAAPNQDVDEEDWQYEYDLRRAEEVIVADEINSYRLFGESIFTAPQEDLLEEFYIDLGCPRLSRLVREDYKTSSEIRGAKVAAETRARVLERLPLFLHEHRHENLRFTYNWLNSGNNFVVKTFGKLIVTKSMKYGAKLLSQEREASAAAKRDGNGPAQLWLAGNTQVDMYEVATSLCHLLFQNPRNNDALLFMTILSTDLKSLMRRGYNVDRILRQQQAQREAAYNAAREKMVAETALVSDASPALPADLPPSQSLLGNAPERPESTAETLVSSDSTPRSSLEDMRREHQSQPPRASSTASNALQHLMRRFNRPQSSSSSSGGLPAPNPGPMPRPSSSTVTPLSNIASNIDTAVKACREEKSDLVNNRKQMQTVKETLDEGYCDVSGYSRDLHKAGDMGGIPVFVSPDVLDRYRTQADPKRSDPKRGFMEDKHDPLARFIYVIQELRDVYKLPAKSLHIFCDVGGELIAFNREGSLYLNLRYYEAWHDEEVSAGDRSKAYISWYFTLAHEIAHNLVQPHNSEHEFYFSAICEQYLVPFARLLS</sequence>
<evidence type="ECO:0000256" key="1">
    <source>
        <dbReference type="SAM" id="MobiDB-lite"/>
    </source>
</evidence>
<dbReference type="InterPro" id="IPR022155">
    <property type="entry name" value="DUF3684"/>
</dbReference>
<dbReference type="PANTHER" id="PTHR47839:SF1">
    <property type="entry name" value="DOMAIN PROTEIN, PUTATIVE (AFU_ORTHOLOGUE AFUA_6G04830)-RELATED"/>
    <property type="match status" value="1"/>
</dbReference>
<dbReference type="InterPro" id="IPR058210">
    <property type="entry name" value="SACS/Nov_dom"/>
</dbReference>
<dbReference type="STRING" id="5364.A0A5C3MLB2"/>
<dbReference type="PANTHER" id="PTHR47839">
    <property type="entry name" value="DOMAIN PROTEIN, PUTATIVE (AFU_ORTHOLOGUE AFUA_6G04830)-RELATED"/>
    <property type="match status" value="1"/>
</dbReference>
<feature type="region of interest" description="Disordered" evidence="1">
    <location>
        <begin position="1509"/>
        <end position="1540"/>
    </location>
</feature>
<dbReference type="InterPro" id="IPR036890">
    <property type="entry name" value="HATPase_C_sf"/>
</dbReference>
<reference evidence="3 4" key="1">
    <citation type="journal article" date="2019" name="Nat. Ecol. Evol.">
        <title>Megaphylogeny resolves global patterns of mushroom evolution.</title>
        <authorList>
            <person name="Varga T."/>
            <person name="Krizsan K."/>
            <person name="Foldi C."/>
            <person name="Dima B."/>
            <person name="Sanchez-Garcia M."/>
            <person name="Sanchez-Ramirez S."/>
            <person name="Szollosi G.J."/>
            <person name="Szarkandi J.G."/>
            <person name="Papp V."/>
            <person name="Albert L."/>
            <person name="Andreopoulos W."/>
            <person name="Angelini C."/>
            <person name="Antonin V."/>
            <person name="Barry K.W."/>
            <person name="Bougher N.L."/>
            <person name="Buchanan P."/>
            <person name="Buyck B."/>
            <person name="Bense V."/>
            <person name="Catcheside P."/>
            <person name="Chovatia M."/>
            <person name="Cooper J."/>
            <person name="Damon W."/>
            <person name="Desjardin D."/>
            <person name="Finy P."/>
            <person name="Geml J."/>
            <person name="Haridas S."/>
            <person name="Hughes K."/>
            <person name="Justo A."/>
            <person name="Karasinski D."/>
            <person name="Kautmanova I."/>
            <person name="Kiss B."/>
            <person name="Kocsube S."/>
            <person name="Kotiranta H."/>
            <person name="LaButti K.M."/>
            <person name="Lechner B.E."/>
            <person name="Liimatainen K."/>
            <person name="Lipzen A."/>
            <person name="Lukacs Z."/>
            <person name="Mihaltcheva S."/>
            <person name="Morgado L.N."/>
            <person name="Niskanen T."/>
            <person name="Noordeloos M.E."/>
            <person name="Ohm R.A."/>
            <person name="Ortiz-Santana B."/>
            <person name="Ovrebo C."/>
            <person name="Racz N."/>
            <person name="Riley R."/>
            <person name="Savchenko A."/>
            <person name="Shiryaev A."/>
            <person name="Soop K."/>
            <person name="Spirin V."/>
            <person name="Szebenyi C."/>
            <person name="Tomsovsky M."/>
            <person name="Tulloss R.E."/>
            <person name="Uehling J."/>
            <person name="Grigoriev I.V."/>
            <person name="Vagvolgyi C."/>
            <person name="Papp T."/>
            <person name="Martin F.M."/>
            <person name="Miettinen O."/>
            <person name="Hibbett D.S."/>
            <person name="Nagy L.G."/>
        </authorList>
    </citation>
    <scope>NUCLEOTIDE SEQUENCE [LARGE SCALE GENOMIC DNA]</scope>
    <source>
        <strain evidence="3 4">OMC1185</strain>
    </source>
</reference>
<dbReference type="OrthoDB" id="10031156at2759"/>
<proteinExistence type="predicted"/>
<feature type="region of interest" description="Disordered" evidence="1">
    <location>
        <begin position="307"/>
        <end position="326"/>
    </location>
</feature>
<feature type="compositionally biased region" description="Polar residues" evidence="1">
    <location>
        <begin position="1488"/>
        <end position="1497"/>
    </location>
</feature>
<dbReference type="Pfam" id="PF25794">
    <property type="entry name" value="SACS"/>
    <property type="match status" value="1"/>
</dbReference>
<dbReference type="NCBIfam" id="NF047352">
    <property type="entry name" value="P_loop_sacsin"/>
    <property type="match status" value="1"/>
</dbReference>
<feature type="compositionally biased region" description="Polar residues" evidence="1">
    <location>
        <begin position="1464"/>
        <end position="1477"/>
    </location>
</feature>
<dbReference type="Gene3D" id="3.30.565.10">
    <property type="entry name" value="Histidine kinase-like ATPase, C-terminal domain"/>
    <property type="match status" value="1"/>
</dbReference>
<gene>
    <name evidence="3" type="ORF">OE88DRAFT_1668942</name>
</gene>
<accession>A0A5C3MLB2</accession>